<dbReference type="GO" id="GO:0030055">
    <property type="term" value="C:cell-substrate junction"/>
    <property type="evidence" value="ECO:0007669"/>
    <property type="project" value="TreeGrafter"/>
</dbReference>
<dbReference type="CDD" id="cd14473">
    <property type="entry name" value="FERM_B-lobe"/>
    <property type="match status" value="2"/>
</dbReference>
<keyword evidence="7" id="KW-1185">Reference proteome</keyword>
<dbReference type="SMART" id="SM00233">
    <property type="entry name" value="PH"/>
    <property type="match status" value="1"/>
</dbReference>
<dbReference type="Proteomes" id="UP000031036">
    <property type="component" value="Unassembled WGS sequence"/>
</dbReference>
<dbReference type="Gene3D" id="2.30.29.30">
    <property type="entry name" value="Pleckstrin-homology domain (PH domain)/Phosphotyrosine-binding domain (PTB)"/>
    <property type="match status" value="2"/>
</dbReference>
<dbReference type="Pfam" id="PF00169">
    <property type="entry name" value="PH"/>
    <property type="match status" value="1"/>
</dbReference>
<dbReference type="Pfam" id="PF00373">
    <property type="entry name" value="FERM_M"/>
    <property type="match status" value="1"/>
</dbReference>
<dbReference type="Pfam" id="PF18124">
    <property type="entry name" value="Kindlin_2_N"/>
    <property type="match status" value="1"/>
</dbReference>
<organism evidence="6 7">
    <name type="scientific">Toxocara canis</name>
    <name type="common">Canine roundworm</name>
    <dbReference type="NCBI Taxonomy" id="6265"/>
    <lineage>
        <taxon>Eukaryota</taxon>
        <taxon>Metazoa</taxon>
        <taxon>Ecdysozoa</taxon>
        <taxon>Nematoda</taxon>
        <taxon>Chromadorea</taxon>
        <taxon>Rhabditida</taxon>
        <taxon>Spirurina</taxon>
        <taxon>Ascaridomorpha</taxon>
        <taxon>Ascaridoidea</taxon>
        <taxon>Toxocaridae</taxon>
        <taxon>Toxocara</taxon>
    </lineage>
</organism>
<dbReference type="InterPro" id="IPR019747">
    <property type="entry name" value="FERM_CS"/>
</dbReference>
<dbReference type="SMART" id="SM00295">
    <property type="entry name" value="B41"/>
    <property type="match status" value="1"/>
</dbReference>
<dbReference type="CDD" id="cd01237">
    <property type="entry name" value="PH_fermitin"/>
    <property type="match status" value="1"/>
</dbReference>
<dbReference type="AlphaFoldDB" id="A0A0B2VHD1"/>
<dbReference type="InterPro" id="IPR019748">
    <property type="entry name" value="FERM_central"/>
</dbReference>
<dbReference type="InterPro" id="IPR037837">
    <property type="entry name" value="PH_Kindlin/fermitin"/>
</dbReference>
<evidence type="ECO:0000256" key="3">
    <source>
        <dbReference type="SAM" id="MobiDB-lite"/>
    </source>
</evidence>
<dbReference type="InterPro" id="IPR001849">
    <property type="entry name" value="PH_domain"/>
</dbReference>
<name>A0A0B2VHD1_TOXCA</name>
<evidence type="ECO:0008006" key="8">
    <source>
        <dbReference type="Google" id="ProtNLM"/>
    </source>
</evidence>
<dbReference type="OrthoDB" id="10057618at2759"/>
<reference evidence="6 7" key="1">
    <citation type="submission" date="2014-11" db="EMBL/GenBank/DDBJ databases">
        <title>Genetic blueprint of the zoonotic pathogen Toxocara canis.</title>
        <authorList>
            <person name="Zhu X.-Q."/>
            <person name="Korhonen P.K."/>
            <person name="Cai H."/>
            <person name="Young N.D."/>
            <person name="Nejsum P."/>
            <person name="von Samson-Himmelstjerna G."/>
            <person name="Boag P.R."/>
            <person name="Tan P."/>
            <person name="Li Q."/>
            <person name="Min J."/>
            <person name="Yang Y."/>
            <person name="Wang X."/>
            <person name="Fang X."/>
            <person name="Hall R.S."/>
            <person name="Hofmann A."/>
            <person name="Sternberg P.W."/>
            <person name="Jex A.R."/>
            <person name="Gasser R.B."/>
        </authorList>
    </citation>
    <scope>NUCLEOTIDE SEQUENCE [LARGE SCALE GENOMIC DNA]</scope>
    <source>
        <strain evidence="6">PN_DK_2014</strain>
    </source>
</reference>
<evidence type="ECO:0000256" key="2">
    <source>
        <dbReference type="ARBA" id="ARBA00022889"/>
    </source>
</evidence>
<evidence type="ECO:0000313" key="7">
    <source>
        <dbReference type="Proteomes" id="UP000031036"/>
    </source>
</evidence>
<dbReference type="InterPro" id="IPR035963">
    <property type="entry name" value="FERM_2"/>
</dbReference>
<proteinExistence type="inferred from homology"/>
<keyword evidence="2" id="KW-0130">Cell adhesion</keyword>
<accession>A0A0B2VHD1</accession>
<dbReference type="SUPFAM" id="SSF50729">
    <property type="entry name" value="PH domain-like"/>
    <property type="match status" value="2"/>
</dbReference>
<feature type="region of interest" description="Disordered" evidence="3">
    <location>
        <begin position="149"/>
        <end position="176"/>
    </location>
</feature>
<comment type="caution">
    <text evidence="6">The sequence shown here is derived from an EMBL/GenBank/DDBJ whole genome shotgun (WGS) entry which is preliminary data.</text>
</comment>
<dbReference type="InterPro" id="IPR011993">
    <property type="entry name" value="PH-like_dom_sf"/>
</dbReference>
<dbReference type="PROSITE" id="PS00660">
    <property type="entry name" value="FERM_1"/>
    <property type="match status" value="1"/>
</dbReference>
<dbReference type="GO" id="GO:0007229">
    <property type="term" value="P:integrin-mediated signaling pathway"/>
    <property type="evidence" value="ECO:0007669"/>
    <property type="project" value="InterPro"/>
</dbReference>
<dbReference type="InterPro" id="IPR040790">
    <property type="entry name" value="Kindlin_2_N"/>
</dbReference>
<dbReference type="OMA" id="PEHGIHY"/>
<dbReference type="InterPro" id="IPR019749">
    <property type="entry name" value="Band_41_domain"/>
</dbReference>
<dbReference type="PANTHER" id="PTHR16160:SF13">
    <property type="entry name" value="FERMITIN 2-RELATED"/>
    <property type="match status" value="1"/>
</dbReference>
<dbReference type="GO" id="GO:0005178">
    <property type="term" value="F:integrin binding"/>
    <property type="evidence" value="ECO:0007669"/>
    <property type="project" value="TreeGrafter"/>
</dbReference>
<dbReference type="SUPFAM" id="SSF47031">
    <property type="entry name" value="Second domain of FERM"/>
    <property type="match status" value="1"/>
</dbReference>
<dbReference type="Gene3D" id="3.10.20.90">
    <property type="entry name" value="Phosphatidylinositol 3-kinase Catalytic Subunit, Chain A, domain 1"/>
    <property type="match status" value="1"/>
</dbReference>
<gene>
    <name evidence="6" type="primary">unc-112</name>
    <name evidence="6" type="ORF">Tcan_05492</name>
</gene>
<evidence type="ECO:0000259" key="4">
    <source>
        <dbReference type="SMART" id="SM00233"/>
    </source>
</evidence>
<evidence type="ECO:0000256" key="1">
    <source>
        <dbReference type="ARBA" id="ARBA00008052"/>
    </source>
</evidence>
<dbReference type="CDD" id="cd17095">
    <property type="entry name" value="FERM_F0_kindlins"/>
    <property type="match status" value="1"/>
</dbReference>
<dbReference type="CDD" id="cd13205">
    <property type="entry name" value="FERM_C_fermitin"/>
    <property type="match status" value="1"/>
</dbReference>
<feature type="domain" description="PH" evidence="4">
    <location>
        <begin position="441"/>
        <end position="547"/>
    </location>
</feature>
<dbReference type="STRING" id="6265.A0A0B2VHD1"/>
<sequence length="757" mass="85389">MAHLVENGVINDGSWSLSVLVTDMNIQRTLFVTGQLHIGGLMLKLVDEIDVTRDWSDHALWWPEKRKWLTHTRSTLDQMGITADSQLEFTPQHKLARVQLPDLQMIDARLDFSVNVVKATQQLCREIGIRYSEELSLKRFIPPEMLRKGLGFESDQNGPQPMRPGEESVGPGTLRRQTPISASACNLAGPLRRGTSPGLSASGQMFNASELGTLPRSGTLPRGVSPSPAAFTVGAALFHLSDQGAYSIIIILRSGTLPRGVSPSPAAYSGAMGRTPMMPSVSFCEGLENEQYDMALVHSPRIVPNKEMTVFRPQNYVEKAALNRGWLDSSRSLMEQGVFEGDVVLLRFKFMTFFDVNPKYDPVRINQLYEQAKWSILLEEFDHTEEEAMLFAALQLQATLQRNTPEPEPTERDDVDVLLDELEQNLDAAALSRRSDLTQVPELADYLKYMKPKKLAAFKGFKRAFFSFRDLYLSWHQNSNDIGGPPLGHICLKGCEVNPDVSLAQSKFHIKLLIPSAEGMSEFVLKCDTEHQYARWMAACRLASRGKSMADASYQSEVDSIKKLLQMQSGVAGGAQNGTGKKKCPPVQLPPDFNVDEFVSQRYVRRARSKQSLQQRIADAHSNVRNLSSSEAKLQYIRAWEALPEHGTHYFVVRFRNGRKPELIGIAFNRIMKLNIDTGESLKTWRFATMKKWHVNWEIRHLKIQFENEDIEFKPLSADCKVVHEFIGGYIFLSLRNKEQSQTLNEELFHKLTGGWA</sequence>
<dbReference type="GO" id="GO:0007160">
    <property type="term" value="P:cell-matrix adhesion"/>
    <property type="evidence" value="ECO:0007669"/>
    <property type="project" value="TreeGrafter"/>
</dbReference>
<comment type="similarity">
    <text evidence="1">Belongs to the kindlin family.</text>
</comment>
<dbReference type="InterPro" id="IPR037843">
    <property type="entry name" value="Kindlin/fermitin"/>
</dbReference>
<dbReference type="EMBL" id="JPKZ01001646">
    <property type="protein sequence ID" value="KHN80887.1"/>
    <property type="molecule type" value="Genomic_DNA"/>
</dbReference>
<feature type="domain" description="Band 4.1" evidence="5">
    <location>
        <begin position="90"/>
        <end position="651"/>
    </location>
</feature>
<dbReference type="PANTHER" id="PTHR16160">
    <property type="entry name" value="FERMITIN 2-RELATED"/>
    <property type="match status" value="1"/>
</dbReference>
<evidence type="ECO:0000313" key="6">
    <source>
        <dbReference type="EMBL" id="KHN80887.1"/>
    </source>
</evidence>
<evidence type="ECO:0000259" key="5">
    <source>
        <dbReference type="SMART" id="SM00295"/>
    </source>
</evidence>
<protein>
    <recommendedName>
        <fullName evidence="8">PH domain-containing protein</fullName>
    </recommendedName>
</protein>